<evidence type="ECO:0000313" key="2">
    <source>
        <dbReference type="EMBL" id="KAF2458452.1"/>
    </source>
</evidence>
<dbReference type="PANTHER" id="PTHR47260">
    <property type="entry name" value="UPF0644 PROTEIN PB2B4.06"/>
    <property type="match status" value="1"/>
</dbReference>
<keyword evidence="3" id="KW-1185">Reference proteome</keyword>
<evidence type="ECO:0000256" key="1">
    <source>
        <dbReference type="SAM" id="Phobius"/>
    </source>
</evidence>
<dbReference type="SUPFAM" id="SSF54637">
    <property type="entry name" value="Thioesterase/thiol ester dehydrase-isomerase"/>
    <property type="match status" value="1"/>
</dbReference>
<proteinExistence type="predicted"/>
<evidence type="ECO:0008006" key="4">
    <source>
        <dbReference type="Google" id="ProtNLM"/>
    </source>
</evidence>
<organism evidence="2 3">
    <name type="scientific">Lineolata rhizophorae</name>
    <dbReference type="NCBI Taxonomy" id="578093"/>
    <lineage>
        <taxon>Eukaryota</taxon>
        <taxon>Fungi</taxon>
        <taxon>Dikarya</taxon>
        <taxon>Ascomycota</taxon>
        <taxon>Pezizomycotina</taxon>
        <taxon>Dothideomycetes</taxon>
        <taxon>Dothideomycetes incertae sedis</taxon>
        <taxon>Lineolatales</taxon>
        <taxon>Lineolataceae</taxon>
        <taxon>Lineolata</taxon>
    </lineage>
</organism>
<feature type="transmembrane region" description="Helical" evidence="1">
    <location>
        <begin position="78"/>
        <end position="100"/>
    </location>
</feature>
<dbReference type="OrthoDB" id="506431at2759"/>
<gene>
    <name evidence="2" type="ORF">BDY21DRAFT_220062</name>
</gene>
<reference evidence="2" key="1">
    <citation type="journal article" date="2020" name="Stud. Mycol.">
        <title>101 Dothideomycetes genomes: a test case for predicting lifestyles and emergence of pathogens.</title>
        <authorList>
            <person name="Haridas S."/>
            <person name="Albert R."/>
            <person name="Binder M."/>
            <person name="Bloem J."/>
            <person name="Labutti K."/>
            <person name="Salamov A."/>
            <person name="Andreopoulos B."/>
            <person name="Baker S."/>
            <person name="Barry K."/>
            <person name="Bills G."/>
            <person name="Bluhm B."/>
            <person name="Cannon C."/>
            <person name="Castanera R."/>
            <person name="Culley D."/>
            <person name="Daum C."/>
            <person name="Ezra D."/>
            <person name="Gonzalez J."/>
            <person name="Henrissat B."/>
            <person name="Kuo A."/>
            <person name="Liang C."/>
            <person name="Lipzen A."/>
            <person name="Lutzoni F."/>
            <person name="Magnuson J."/>
            <person name="Mondo S."/>
            <person name="Nolan M."/>
            <person name="Ohm R."/>
            <person name="Pangilinan J."/>
            <person name="Park H.-J."/>
            <person name="Ramirez L."/>
            <person name="Alfaro M."/>
            <person name="Sun H."/>
            <person name="Tritt A."/>
            <person name="Yoshinaga Y."/>
            <person name="Zwiers L.-H."/>
            <person name="Turgeon B."/>
            <person name="Goodwin S."/>
            <person name="Spatafora J."/>
            <person name="Crous P."/>
            <person name="Grigoriev I."/>
        </authorList>
    </citation>
    <scope>NUCLEOTIDE SEQUENCE</scope>
    <source>
        <strain evidence="2">ATCC 16933</strain>
    </source>
</reference>
<accession>A0A6A6P3W0</accession>
<keyword evidence="1" id="KW-1133">Transmembrane helix</keyword>
<keyword evidence="1" id="KW-0812">Transmembrane</keyword>
<dbReference type="PANTHER" id="PTHR47260:SF1">
    <property type="entry name" value="UPF0644 PROTEIN PB2B4.06"/>
    <property type="match status" value="1"/>
</dbReference>
<sequence>MPPPRLGTMRPLWARGLRVSRVVRPRRLTVQYGRTPNECYFFHSTTSCFRSSAERTPNSASGGSSATQSKRRSYRRTVLFAAPFLLLGVFTGSLFTTAVAPPSAPPSGSRDDVVFLSALESDIDALPTVQELRRERGRWRELPSEMSPQLADYANAVLEKEQTADEKERRTSLTRETIAGSHLLGPARRFVAVSPNTGSTNGVAGTEVEMVSVRWIGPALAGWPGVTHGGALATVLQEEGARAVALGTPVAVDDAEDGVPLDTTLREPSSFTIAYRKPTMAGEFYVVRAIVKPLYEAAHKLEEEVDEDWVNIAKGEQERPEDKGFLGTGVGPSISGMLGWVKEGAKVVAEEVAGAKRKRKDVRVQLETMDGQMTVQGEGVW</sequence>
<dbReference type="Proteomes" id="UP000799766">
    <property type="component" value="Unassembled WGS sequence"/>
</dbReference>
<dbReference type="EMBL" id="MU001678">
    <property type="protein sequence ID" value="KAF2458452.1"/>
    <property type="molecule type" value="Genomic_DNA"/>
</dbReference>
<protein>
    <recommendedName>
        <fullName evidence="4">Thioesterase domain-containing protein</fullName>
    </recommendedName>
</protein>
<name>A0A6A6P3W0_9PEZI</name>
<dbReference type="InterPro" id="IPR052061">
    <property type="entry name" value="PTE-AB_protein"/>
</dbReference>
<evidence type="ECO:0000313" key="3">
    <source>
        <dbReference type="Proteomes" id="UP000799766"/>
    </source>
</evidence>
<keyword evidence="1" id="KW-0472">Membrane</keyword>
<dbReference type="InterPro" id="IPR029069">
    <property type="entry name" value="HotDog_dom_sf"/>
</dbReference>
<dbReference type="Gene3D" id="3.10.129.10">
    <property type="entry name" value="Hotdog Thioesterase"/>
    <property type="match status" value="1"/>
</dbReference>
<dbReference type="AlphaFoldDB" id="A0A6A6P3W0"/>